<dbReference type="PANTHER" id="PTHR33365">
    <property type="entry name" value="YALI0B05434P"/>
    <property type="match status" value="1"/>
</dbReference>
<dbReference type="GO" id="GO:0016491">
    <property type="term" value="F:oxidoreductase activity"/>
    <property type="evidence" value="ECO:0007669"/>
    <property type="project" value="UniProtKB-KW"/>
</dbReference>
<comment type="pathway">
    <text evidence="1">Mycotoxin biosynthesis.</text>
</comment>
<gene>
    <name evidence="4" type="ORF">BT96DRAFT_919284</name>
</gene>
<keyword evidence="2" id="KW-0560">Oxidoreductase</keyword>
<dbReference type="PANTHER" id="PTHR33365:SF11">
    <property type="entry name" value="TAT PATHWAY SIGNAL SEQUENCE"/>
    <property type="match status" value="1"/>
</dbReference>
<reference evidence="4" key="1">
    <citation type="journal article" date="2019" name="Environ. Microbiol.">
        <title>Fungal ecological strategies reflected in gene transcription - a case study of two litter decomposers.</title>
        <authorList>
            <person name="Barbi F."/>
            <person name="Kohler A."/>
            <person name="Barry K."/>
            <person name="Baskaran P."/>
            <person name="Daum C."/>
            <person name="Fauchery L."/>
            <person name="Ihrmark K."/>
            <person name="Kuo A."/>
            <person name="LaButti K."/>
            <person name="Lipzen A."/>
            <person name="Morin E."/>
            <person name="Grigoriev I.V."/>
            <person name="Henrissat B."/>
            <person name="Lindahl B."/>
            <person name="Martin F."/>
        </authorList>
    </citation>
    <scope>NUCLEOTIDE SEQUENCE</scope>
    <source>
        <strain evidence="4">JB14</strain>
    </source>
</reference>
<evidence type="ECO:0000256" key="3">
    <source>
        <dbReference type="ARBA" id="ARBA00035112"/>
    </source>
</evidence>
<organism evidence="4 5">
    <name type="scientific">Gymnopus androsaceus JB14</name>
    <dbReference type="NCBI Taxonomy" id="1447944"/>
    <lineage>
        <taxon>Eukaryota</taxon>
        <taxon>Fungi</taxon>
        <taxon>Dikarya</taxon>
        <taxon>Basidiomycota</taxon>
        <taxon>Agaricomycotina</taxon>
        <taxon>Agaricomycetes</taxon>
        <taxon>Agaricomycetidae</taxon>
        <taxon>Agaricales</taxon>
        <taxon>Marasmiineae</taxon>
        <taxon>Omphalotaceae</taxon>
        <taxon>Gymnopus</taxon>
    </lineage>
</organism>
<dbReference type="OrthoDB" id="3687641at2759"/>
<sequence length="135" mass="15551">MDFEETARYQIQGPDADKEWAALYPYGGIIHLGSSPTPYTPSMFHQLGCLDIVRKEIIHVQGSPVKIKPSQLADHCSNYLRQMMLCRSDIALEYCVGKPHVDVFPETYTCQDWRRLYEELEKNHRESVESGLFSP</sequence>
<proteinExistence type="inferred from homology"/>
<keyword evidence="5" id="KW-1185">Reference proteome</keyword>
<protein>
    <submittedName>
        <fullName evidence="4">Uncharacterized protein</fullName>
    </submittedName>
</protein>
<name>A0A6A4HW35_9AGAR</name>
<dbReference type="Pfam" id="PF11807">
    <property type="entry name" value="UstYa"/>
    <property type="match status" value="1"/>
</dbReference>
<evidence type="ECO:0000313" key="5">
    <source>
        <dbReference type="Proteomes" id="UP000799118"/>
    </source>
</evidence>
<dbReference type="AlphaFoldDB" id="A0A6A4HW35"/>
<dbReference type="GO" id="GO:0043386">
    <property type="term" value="P:mycotoxin biosynthetic process"/>
    <property type="evidence" value="ECO:0007669"/>
    <property type="project" value="InterPro"/>
</dbReference>
<dbReference type="Proteomes" id="UP000799118">
    <property type="component" value="Unassembled WGS sequence"/>
</dbReference>
<dbReference type="EMBL" id="ML769453">
    <property type="protein sequence ID" value="KAE9400825.1"/>
    <property type="molecule type" value="Genomic_DNA"/>
</dbReference>
<comment type="similarity">
    <text evidence="3">Belongs to the ustYa family.</text>
</comment>
<evidence type="ECO:0000256" key="2">
    <source>
        <dbReference type="ARBA" id="ARBA00023002"/>
    </source>
</evidence>
<accession>A0A6A4HW35</accession>
<evidence type="ECO:0000256" key="1">
    <source>
        <dbReference type="ARBA" id="ARBA00004685"/>
    </source>
</evidence>
<dbReference type="InterPro" id="IPR021765">
    <property type="entry name" value="UstYa-like"/>
</dbReference>
<evidence type="ECO:0000313" key="4">
    <source>
        <dbReference type="EMBL" id="KAE9400825.1"/>
    </source>
</evidence>